<dbReference type="PANTHER" id="PTHR33657:SF6">
    <property type="entry name" value="SECRETED PROTEIN"/>
    <property type="match status" value="1"/>
</dbReference>
<reference evidence="2" key="1">
    <citation type="submission" date="2016-10" db="EMBL/GenBank/DDBJ databases">
        <title>Draft Genome Sequence of Nocardioides luteus Strain BAFB, an Alkane-Degrading Bacterium Isolated from JP-7 Polluted Soil.</title>
        <authorList>
            <person name="Brown L."/>
            <person name="Ruiz O.N."/>
            <person name="Gunasekera T."/>
        </authorList>
    </citation>
    <scope>NUCLEOTIDE SEQUENCE [LARGE SCALE GENOMIC DNA]</scope>
    <source>
        <strain evidence="2">BAFB</strain>
    </source>
</reference>
<dbReference type="PANTHER" id="PTHR33657">
    <property type="entry name" value="DOMAIN PROTEIN, PUTATIVE (AFU_ORTHOLOGUE AFUA_5G00600)-RELATED"/>
    <property type="match status" value="1"/>
</dbReference>
<dbReference type="PIRSF" id="PIRSF029958">
    <property type="entry name" value="Necrosis-inducing_protein"/>
    <property type="match status" value="1"/>
</dbReference>
<dbReference type="STRING" id="1844.UG56_021070"/>
<dbReference type="InterPro" id="IPR008701">
    <property type="entry name" value="NPP1"/>
</dbReference>
<keyword evidence="3" id="KW-1185">Reference proteome</keyword>
<dbReference type="AlphaFoldDB" id="A0A1J4MZK5"/>
<dbReference type="Pfam" id="PF05630">
    <property type="entry name" value="NPP1"/>
    <property type="match status" value="1"/>
</dbReference>
<feature type="chain" id="PRO_5009630396" description="Necrosis inducing protein (NPP1)" evidence="1">
    <location>
        <begin position="31"/>
        <end position="258"/>
    </location>
</feature>
<accession>A0A1J4MZK5</accession>
<evidence type="ECO:0000256" key="1">
    <source>
        <dbReference type="SAM" id="SignalP"/>
    </source>
</evidence>
<keyword evidence="1" id="KW-0732">Signal</keyword>
<evidence type="ECO:0000313" key="3">
    <source>
        <dbReference type="Proteomes" id="UP000033772"/>
    </source>
</evidence>
<gene>
    <name evidence="2" type="ORF">UG56_021070</name>
</gene>
<organism evidence="2 3">
    <name type="scientific">Nocardioides luteus</name>
    <dbReference type="NCBI Taxonomy" id="1844"/>
    <lineage>
        <taxon>Bacteria</taxon>
        <taxon>Bacillati</taxon>
        <taxon>Actinomycetota</taxon>
        <taxon>Actinomycetes</taxon>
        <taxon>Propionibacteriales</taxon>
        <taxon>Nocardioidaceae</taxon>
        <taxon>Nocardioides</taxon>
    </lineage>
</organism>
<dbReference type="OrthoDB" id="4274514at2"/>
<name>A0A1J4MZK5_9ACTN</name>
<evidence type="ECO:0000313" key="2">
    <source>
        <dbReference type="EMBL" id="OIJ24780.1"/>
    </source>
</evidence>
<sequence>MTLGKRLTRKLAVALPIAALLTAIPAAAWAAPPPALPASAPEADRTWQPALDFDTDGCYNTPAIGPDGTLNGGLAMGGTVNGQCRDLSDLQNTNVYSRSKCNNGWCAYLYGYYFEKDQVSWGPGSAGHRHDWEHIIVWVQDGHARYMSVSQHSGYAIKPESELQFEGGTHPKAVYHKDGGSTHCFRFPKADGGDEPPENHEGVWQIKGLVGWDNYPAGIRDRLVAADFGAATFKLTDDRFGAALAGGKPAAVTLDPYA</sequence>
<protein>
    <recommendedName>
        <fullName evidence="4">Necrosis inducing protein (NPP1)</fullName>
    </recommendedName>
</protein>
<dbReference type="EMBL" id="JZDQ02000033">
    <property type="protein sequence ID" value="OIJ24780.1"/>
    <property type="molecule type" value="Genomic_DNA"/>
</dbReference>
<comment type="caution">
    <text evidence="2">The sequence shown here is derived from an EMBL/GenBank/DDBJ whole genome shotgun (WGS) entry which is preliminary data.</text>
</comment>
<dbReference type="RefSeq" id="WP_045546773.1">
    <property type="nucleotide sequence ID" value="NZ_JZDQ02000033.1"/>
</dbReference>
<feature type="signal peptide" evidence="1">
    <location>
        <begin position="1"/>
        <end position="30"/>
    </location>
</feature>
<dbReference type="Proteomes" id="UP000033772">
    <property type="component" value="Unassembled WGS sequence"/>
</dbReference>
<evidence type="ECO:0008006" key="4">
    <source>
        <dbReference type="Google" id="ProtNLM"/>
    </source>
</evidence>
<proteinExistence type="predicted"/>